<evidence type="ECO:0000256" key="1">
    <source>
        <dbReference type="SAM" id="Phobius"/>
    </source>
</evidence>
<gene>
    <name evidence="2" type="ORF">BDV96DRAFT_679284</name>
</gene>
<name>A0A6A5YE95_9PLEO</name>
<dbReference type="AlphaFoldDB" id="A0A6A5YE95"/>
<evidence type="ECO:0000313" key="3">
    <source>
        <dbReference type="Proteomes" id="UP000799770"/>
    </source>
</evidence>
<reference evidence="2" key="1">
    <citation type="journal article" date="2020" name="Stud. Mycol.">
        <title>101 Dothideomycetes genomes: a test case for predicting lifestyles and emergence of pathogens.</title>
        <authorList>
            <person name="Haridas S."/>
            <person name="Albert R."/>
            <person name="Binder M."/>
            <person name="Bloem J."/>
            <person name="Labutti K."/>
            <person name="Salamov A."/>
            <person name="Andreopoulos B."/>
            <person name="Baker S."/>
            <person name="Barry K."/>
            <person name="Bills G."/>
            <person name="Bluhm B."/>
            <person name="Cannon C."/>
            <person name="Castanera R."/>
            <person name="Culley D."/>
            <person name="Daum C."/>
            <person name="Ezra D."/>
            <person name="Gonzalez J."/>
            <person name="Henrissat B."/>
            <person name="Kuo A."/>
            <person name="Liang C."/>
            <person name="Lipzen A."/>
            <person name="Lutzoni F."/>
            <person name="Magnuson J."/>
            <person name="Mondo S."/>
            <person name="Nolan M."/>
            <person name="Ohm R."/>
            <person name="Pangilinan J."/>
            <person name="Park H.-J."/>
            <person name="Ramirez L."/>
            <person name="Alfaro M."/>
            <person name="Sun H."/>
            <person name="Tritt A."/>
            <person name="Yoshinaga Y."/>
            <person name="Zwiers L.-H."/>
            <person name="Turgeon B."/>
            <person name="Goodwin S."/>
            <person name="Spatafora J."/>
            <person name="Crous P."/>
            <person name="Grigoriev I."/>
        </authorList>
    </citation>
    <scope>NUCLEOTIDE SEQUENCE</scope>
    <source>
        <strain evidence="2">CBS 627.86</strain>
    </source>
</reference>
<protein>
    <submittedName>
        <fullName evidence="2">Uncharacterized protein</fullName>
    </submittedName>
</protein>
<keyword evidence="1" id="KW-1133">Transmembrane helix</keyword>
<keyword evidence="1" id="KW-0812">Transmembrane</keyword>
<dbReference type="EMBL" id="ML977396">
    <property type="protein sequence ID" value="KAF2105220.1"/>
    <property type="molecule type" value="Genomic_DNA"/>
</dbReference>
<sequence>MATTYQVLVIVPALLSGLLVLLQLCRLWKSWPLSPWVRWFNFALLLLYFTAVVITSVLWLRVRTSSYRALLLLLEFIWLNGVYSQVRIQIHAGSVHLTRIQVFMLMLLSKSLYRKRVPIVISVIATVTQVVGFGLLQSPGLKLEGKFVIFAGVFLFQSFAACMVYLLFWSSNKSRLITRAFAAVLTLAALSVVPILIRLGDNNDWFLLVGQPVIRDAPPD</sequence>
<feature type="transmembrane region" description="Helical" evidence="1">
    <location>
        <begin position="180"/>
        <end position="199"/>
    </location>
</feature>
<evidence type="ECO:0000313" key="2">
    <source>
        <dbReference type="EMBL" id="KAF2105220.1"/>
    </source>
</evidence>
<accession>A0A6A5YE95</accession>
<feature type="transmembrane region" description="Helical" evidence="1">
    <location>
        <begin position="37"/>
        <end position="60"/>
    </location>
</feature>
<feature type="transmembrane region" description="Helical" evidence="1">
    <location>
        <begin position="148"/>
        <end position="168"/>
    </location>
</feature>
<keyword evidence="3" id="KW-1185">Reference proteome</keyword>
<organism evidence="2 3">
    <name type="scientific">Lophiotrema nucula</name>
    <dbReference type="NCBI Taxonomy" id="690887"/>
    <lineage>
        <taxon>Eukaryota</taxon>
        <taxon>Fungi</taxon>
        <taxon>Dikarya</taxon>
        <taxon>Ascomycota</taxon>
        <taxon>Pezizomycotina</taxon>
        <taxon>Dothideomycetes</taxon>
        <taxon>Pleosporomycetidae</taxon>
        <taxon>Pleosporales</taxon>
        <taxon>Lophiotremataceae</taxon>
        <taxon>Lophiotrema</taxon>
    </lineage>
</organism>
<feature type="transmembrane region" description="Helical" evidence="1">
    <location>
        <begin position="117"/>
        <end position="136"/>
    </location>
</feature>
<dbReference type="Proteomes" id="UP000799770">
    <property type="component" value="Unassembled WGS sequence"/>
</dbReference>
<proteinExistence type="predicted"/>
<keyword evidence="1" id="KW-0472">Membrane</keyword>